<keyword evidence="4" id="KW-0934">Plastid</keyword>
<geneLocation type="plastid" evidence="4"/>
<accession>A0A0B5VQG3</accession>
<dbReference type="AlphaFoldDB" id="A0A0B5VQG3"/>
<comment type="similarity">
    <text evidence="1">Belongs to the universal ribosomal protein uL13 family.</text>
</comment>
<dbReference type="InterPro" id="IPR036899">
    <property type="entry name" value="Ribosomal_uL13_sf"/>
</dbReference>
<dbReference type="SUPFAM" id="SSF52161">
    <property type="entry name" value="Ribosomal protein L13"/>
    <property type="match status" value="1"/>
</dbReference>
<dbReference type="GO" id="GO:0017148">
    <property type="term" value="P:negative regulation of translation"/>
    <property type="evidence" value="ECO:0007669"/>
    <property type="project" value="TreeGrafter"/>
</dbReference>
<organism evidence="4">
    <name type="scientific">Choreocolax polysiphoniae</name>
    <dbReference type="NCBI Taxonomy" id="282351"/>
    <lineage>
        <taxon>Eukaryota</taxon>
        <taxon>Rhodophyta</taxon>
        <taxon>Florideophyceae</taxon>
        <taxon>Rhodymeniophycidae</taxon>
        <taxon>Gigartinales</taxon>
        <taxon>Choreocolacaceae</taxon>
        <taxon>Choreocolax</taxon>
    </lineage>
</organism>
<protein>
    <submittedName>
        <fullName evidence="4">50S ribosomal protein L13</fullName>
    </submittedName>
</protein>
<dbReference type="GO" id="GO:0005840">
    <property type="term" value="C:ribosome"/>
    <property type="evidence" value="ECO:0007669"/>
    <property type="project" value="UniProtKB-KW"/>
</dbReference>
<keyword evidence="2 4" id="KW-0689">Ribosomal protein</keyword>
<dbReference type="RefSeq" id="YP_009122094.1">
    <property type="nucleotide sequence ID" value="NC_026522.1"/>
</dbReference>
<dbReference type="GeneID" id="23629424"/>
<evidence type="ECO:0000256" key="2">
    <source>
        <dbReference type="ARBA" id="ARBA00022980"/>
    </source>
</evidence>
<dbReference type="InterPro" id="IPR005823">
    <property type="entry name" value="Ribosomal_uL13_bac-type"/>
</dbReference>
<proteinExistence type="inferred from homology"/>
<dbReference type="PIRSF" id="PIRSF002181">
    <property type="entry name" value="Ribosomal_L13"/>
    <property type="match status" value="1"/>
</dbReference>
<evidence type="ECO:0000256" key="3">
    <source>
        <dbReference type="ARBA" id="ARBA00023274"/>
    </source>
</evidence>
<dbReference type="HAMAP" id="MF_01366">
    <property type="entry name" value="Ribosomal_uL13"/>
    <property type="match status" value="1"/>
</dbReference>
<gene>
    <name evidence="4" type="primary">rpl13</name>
</gene>
<dbReference type="GO" id="GO:1990904">
    <property type="term" value="C:ribonucleoprotein complex"/>
    <property type="evidence" value="ECO:0007669"/>
    <property type="project" value="UniProtKB-KW"/>
</dbReference>
<dbReference type="GO" id="GO:0003729">
    <property type="term" value="F:mRNA binding"/>
    <property type="evidence" value="ECO:0007669"/>
    <property type="project" value="TreeGrafter"/>
</dbReference>
<evidence type="ECO:0000256" key="1">
    <source>
        <dbReference type="ARBA" id="ARBA00006227"/>
    </source>
</evidence>
<evidence type="ECO:0000313" key="4">
    <source>
        <dbReference type="EMBL" id="AJH65852.1"/>
    </source>
</evidence>
<dbReference type="PANTHER" id="PTHR11545">
    <property type="entry name" value="RIBOSOMAL PROTEIN L13"/>
    <property type="match status" value="1"/>
</dbReference>
<sequence length="145" mass="17186">MNKNKTIITNNKILPYWYIIDAKNKNLGRLSSQIIHILYNKHNIEYLPCKKNNINIIIINSKKIYITGKKYEQKTYKRHSGKSRGLKIEIFKNLQERMPNKILKHAIQGMLPKNNSNKKLFKKIKIYQDKIYPCISQTLISLKIN</sequence>
<dbReference type="CDD" id="cd00392">
    <property type="entry name" value="Ribosomal_L13"/>
    <property type="match status" value="1"/>
</dbReference>
<keyword evidence="3" id="KW-0687">Ribonucleoprotein</keyword>
<reference evidence="4" key="1">
    <citation type="journal article" date="2015" name="J. Phycol.">
        <title>The Choreocolax polysiphoniae plastid forces a reevaluation of the evolutionary pathways to parasitism in red algae.</title>
        <authorList>
            <person name="Salomaki E.D."/>
            <person name="Nickles K.R."/>
            <person name="Lane C.E."/>
        </authorList>
    </citation>
    <scope>NUCLEOTIDE SEQUENCE</scope>
</reference>
<dbReference type="EMBL" id="KP308096">
    <property type="protein sequence ID" value="AJH65852.1"/>
    <property type="molecule type" value="Genomic_DNA"/>
</dbReference>
<dbReference type="InterPro" id="IPR005822">
    <property type="entry name" value="Ribosomal_uL13"/>
</dbReference>
<dbReference type="Gene3D" id="3.90.1180.10">
    <property type="entry name" value="Ribosomal protein L13"/>
    <property type="match status" value="1"/>
</dbReference>
<dbReference type="GO" id="GO:0006412">
    <property type="term" value="P:translation"/>
    <property type="evidence" value="ECO:0007669"/>
    <property type="project" value="InterPro"/>
</dbReference>
<dbReference type="GO" id="GO:0003735">
    <property type="term" value="F:structural constituent of ribosome"/>
    <property type="evidence" value="ECO:0007669"/>
    <property type="project" value="InterPro"/>
</dbReference>
<name>A0A0B5VQG3_9FLOR</name>
<dbReference type="NCBIfam" id="TIGR01066">
    <property type="entry name" value="rplM_bact"/>
    <property type="match status" value="1"/>
</dbReference>
<dbReference type="PANTHER" id="PTHR11545:SF2">
    <property type="entry name" value="LARGE RIBOSOMAL SUBUNIT PROTEIN UL13M"/>
    <property type="match status" value="1"/>
</dbReference>
<dbReference type="Pfam" id="PF00572">
    <property type="entry name" value="Ribosomal_L13"/>
    <property type="match status" value="1"/>
</dbReference>